<dbReference type="CDD" id="cd00293">
    <property type="entry name" value="USP-like"/>
    <property type="match status" value="1"/>
</dbReference>
<dbReference type="InterPro" id="IPR006015">
    <property type="entry name" value="Universal_stress_UspA"/>
</dbReference>
<evidence type="ECO:0000313" key="3">
    <source>
        <dbReference type="EMBL" id="KRM11755.1"/>
    </source>
</evidence>
<protein>
    <recommendedName>
        <fullName evidence="2">UspA domain-containing protein</fullName>
    </recommendedName>
</protein>
<dbReference type="AlphaFoldDB" id="A0A0R1W6W8"/>
<dbReference type="OrthoDB" id="2243761at2"/>
<dbReference type="Pfam" id="PF00582">
    <property type="entry name" value="Usp"/>
    <property type="match status" value="1"/>
</dbReference>
<dbReference type="Proteomes" id="UP000051820">
    <property type="component" value="Unassembled WGS sequence"/>
</dbReference>
<dbReference type="SUPFAM" id="SSF52402">
    <property type="entry name" value="Adenine nucleotide alpha hydrolases-like"/>
    <property type="match status" value="1"/>
</dbReference>
<keyword evidence="4" id="KW-1185">Reference proteome</keyword>
<organism evidence="3 4">
    <name type="scientific">Paucilactobacillus suebicus DSM 5007 = KCTC 3549</name>
    <dbReference type="NCBI Taxonomy" id="1423807"/>
    <lineage>
        <taxon>Bacteria</taxon>
        <taxon>Bacillati</taxon>
        <taxon>Bacillota</taxon>
        <taxon>Bacilli</taxon>
        <taxon>Lactobacillales</taxon>
        <taxon>Lactobacillaceae</taxon>
        <taxon>Paucilactobacillus</taxon>
    </lineage>
</organism>
<name>A0A0R1W6W8_9LACO</name>
<evidence type="ECO:0000256" key="1">
    <source>
        <dbReference type="ARBA" id="ARBA00008791"/>
    </source>
</evidence>
<dbReference type="Gene3D" id="3.40.50.620">
    <property type="entry name" value="HUPs"/>
    <property type="match status" value="1"/>
</dbReference>
<dbReference type="PANTHER" id="PTHR46268:SF6">
    <property type="entry name" value="UNIVERSAL STRESS PROTEIN UP12"/>
    <property type="match status" value="1"/>
</dbReference>
<gene>
    <name evidence="3" type="ORF">FD16_GL000544</name>
</gene>
<dbReference type="PATRIC" id="fig|1423807.3.peg.552"/>
<evidence type="ECO:0000313" key="4">
    <source>
        <dbReference type="Proteomes" id="UP000051820"/>
    </source>
</evidence>
<dbReference type="RefSeq" id="WP_010621329.1">
    <property type="nucleotide sequence ID" value="NZ_AZGF01000015.1"/>
</dbReference>
<dbReference type="InterPro" id="IPR006016">
    <property type="entry name" value="UspA"/>
</dbReference>
<reference evidence="3 4" key="1">
    <citation type="journal article" date="2015" name="Genome Announc.">
        <title>Expanding the biotechnology potential of lactobacilli through comparative genomics of 213 strains and associated genera.</title>
        <authorList>
            <person name="Sun Z."/>
            <person name="Harris H.M."/>
            <person name="McCann A."/>
            <person name="Guo C."/>
            <person name="Argimon S."/>
            <person name="Zhang W."/>
            <person name="Yang X."/>
            <person name="Jeffery I.B."/>
            <person name="Cooney J.C."/>
            <person name="Kagawa T.F."/>
            <person name="Liu W."/>
            <person name="Song Y."/>
            <person name="Salvetti E."/>
            <person name="Wrobel A."/>
            <person name="Rasinkangas P."/>
            <person name="Parkhill J."/>
            <person name="Rea M.C."/>
            <person name="O'Sullivan O."/>
            <person name="Ritari J."/>
            <person name="Douillard F.P."/>
            <person name="Paul Ross R."/>
            <person name="Yang R."/>
            <person name="Briner A.E."/>
            <person name="Felis G.E."/>
            <person name="de Vos W.M."/>
            <person name="Barrangou R."/>
            <person name="Klaenhammer T.R."/>
            <person name="Caufield P.W."/>
            <person name="Cui Y."/>
            <person name="Zhang H."/>
            <person name="O'Toole P.W."/>
        </authorList>
    </citation>
    <scope>NUCLEOTIDE SEQUENCE [LARGE SCALE GENOMIC DNA]</scope>
    <source>
        <strain evidence="3 4">DSM 5007</strain>
    </source>
</reference>
<dbReference type="EMBL" id="AZGF01000015">
    <property type="protein sequence ID" value="KRM11755.1"/>
    <property type="molecule type" value="Genomic_DNA"/>
</dbReference>
<proteinExistence type="inferred from homology"/>
<dbReference type="PANTHER" id="PTHR46268">
    <property type="entry name" value="STRESS RESPONSE PROTEIN NHAX"/>
    <property type="match status" value="1"/>
</dbReference>
<accession>A0A0R1W6W8</accession>
<dbReference type="STRING" id="1423807.FD16_GL000544"/>
<dbReference type="PRINTS" id="PR01438">
    <property type="entry name" value="UNVRSLSTRESS"/>
</dbReference>
<dbReference type="eggNOG" id="COG0589">
    <property type="taxonomic scope" value="Bacteria"/>
</dbReference>
<sequence length="153" mass="16841">MTIKITVPKFNKLLVGVDDAPDSKMAFDYAVGKAKHDGSELGIVSVLETNDVNVYEALDKDYIHGTYDQLENRIEEYIKAAIDFGVDPKKITKIVDEGSKPAERIINHVLPQFNADLLVIGSTGKEDSHKIFGAQAAYMAKNAGISVFVIRKD</sequence>
<dbReference type="InterPro" id="IPR014729">
    <property type="entry name" value="Rossmann-like_a/b/a_fold"/>
</dbReference>
<comment type="caution">
    <text evidence="3">The sequence shown here is derived from an EMBL/GenBank/DDBJ whole genome shotgun (WGS) entry which is preliminary data.</text>
</comment>
<evidence type="ECO:0000259" key="2">
    <source>
        <dbReference type="Pfam" id="PF00582"/>
    </source>
</evidence>
<feature type="domain" description="UspA" evidence="2">
    <location>
        <begin position="10"/>
        <end position="151"/>
    </location>
</feature>
<comment type="similarity">
    <text evidence="1">Belongs to the universal stress protein A family.</text>
</comment>